<dbReference type="EMBL" id="SMFU01000014">
    <property type="protein sequence ID" value="TCK02646.1"/>
    <property type="molecule type" value="Genomic_DNA"/>
</dbReference>
<evidence type="ECO:0000313" key="3">
    <source>
        <dbReference type="Proteomes" id="UP000294546"/>
    </source>
</evidence>
<evidence type="ECO:0000313" key="2">
    <source>
        <dbReference type="EMBL" id="TCK02646.1"/>
    </source>
</evidence>
<name>A0A4V2PCU6_9GAMM</name>
<dbReference type="Proteomes" id="UP000294546">
    <property type="component" value="Unassembled WGS sequence"/>
</dbReference>
<protein>
    <submittedName>
        <fullName evidence="2">Uncharacterized protein</fullName>
    </submittedName>
</protein>
<proteinExistence type="predicted"/>
<sequence>MEILTLLESSGLAEQLRLSTWTYPLINAGHILGVSLLVGAIIPLDLRLIGLWRNIPLLQLWQILIPMAASGLGLAALSGFALFTARASEYAASPLFWIKMILLLSALLNILVIRTALPRRGSSFWLSHEIPPATARICATLSILLWLGTLLAGRLIGYF</sequence>
<feature type="transmembrane region" description="Helical" evidence="1">
    <location>
        <begin position="20"/>
        <end position="42"/>
    </location>
</feature>
<accession>A0A4V2PCU6</accession>
<feature type="transmembrane region" description="Helical" evidence="1">
    <location>
        <begin position="137"/>
        <end position="156"/>
    </location>
</feature>
<organism evidence="2 3">
    <name type="scientific">Marinobacterium mangrovicola</name>
    <dbReference type="NCBI Taxonomy" id="1476959"/>
    <lineage>
        <taxon>Bacteria</taxon>
        <taxon>Pseudomonadati</taxon>
        <taxon>Pseudomonadota</taxon>
        <taxon>Gammaproteobacteria</taxon>
        <taxon>Oceanospirillales</taxon>
        <taxon>Oceanospirillaceae</taxon>
        <taxon>Marinobacterium</taxon>
    </lineage>
</organism>
<keyword evidence="1" id="KW-0812">Transmembrane</keyword>
<dbReference type="AlphaFoldDB" id="A0A4V2PCU6"/>
<keyword evidence="3" id="KW-1185">Reference proteome</keyword>
<reference evidence="2 3" key="1">
    <citation type="submission" date="2019-03" db="EMBL/GenBank/DDBJ databases">
        <title>Genomic Encyclopedia of Archaeal and Bacterial Type Strains, Phase II (KMG-II): from individual species to whole genera.</title>
        <authorList>
            <person name="Goeker M."/>
        </authorList>
    </citation>
    <scope>NUCLEOTIDE SEQUENCE [LARGE SCALE GENOMIC DNA]</scope>
    <source>
        <strain evidence="2 3">DSM 27697</strain>
    </source>
</reference>
<evidence type="ECO:0000256" key="1">
    <source>
        <dbReference type="SAM" id="Phobius"/>
    </source>
</evidence>
<keyword evidence="1" id="KW-0472">Membrane</keyword>
<comment type="caution">
    <text evidence="2">The sequence shown here is derived from an EMBL/GenBank/DDBJ whole genome shotgun (WGS) entry which is preliminary data.</text>
</comment>
<feature type="transmembrane region" description="Helical" evidence="1">
    <location>
        <begin position="95"/>
        <end position="117"/>
    </location>
</feature>
<gene>
    <name evidence="2" type="ORF">CLV83_4343</name>
</gene>
<dbReference type="OrthoDB" id="7063120at2"/>
<keyword evidence="1" id="KW-1133">Transmembrane helix</keyword>
<feature type="transmembrane region" description="Helical" evidence="1">
    <location>
        <begin position="63"/>
        <end position="83"/>
    </location>
</feature>
<dbReference type="RefSeq" id="WP_132297733.1">
    <property type="nucleotide sequence ID" value="NZ_SMFU01000014.1"/>
</dbReference>